<comment type="subcellular location">
    <subcellularLocation>
        <location evidence="1">Cell membrane</location>
        <topology evidence="1">Multi-pass membrane protein</topology>
    </subcellularLocation>
</comment>
<keyword evidence="3" id="KW-0813">Transport</keyword>
<dbReference type="OrthoDB" id="10062876at2759"/>
<keyword evidence="4" id="KW-1003">Cell membrane</keyword>
<feature type="transmembrane region" description="Helical" evidence="8">
    <location>
        <begin position="171"/>
        <end position="190"/>
    </location>
</feature>
<evidence type="ECO:0000256" key="3">
    <source>
        <dbReference type="ARBA" id="ARBA00022448"/>
    </source>
</evidence>
<dbReference type="InterPro" id="IPR002293">
    <property type="entry name" value="AA/rel_permease1"/>
</dbReference>
<feature type="transmembrane region" description="Helical" evidence="8">
    <location>
        <begin position="50"/>
        <end position="70"/>
    </location>
</feature>
<keyword evidence="6 8" id="KW-1133">Transmembrane helix</keyword>
<gene>
    <name evidence="9" type="primary">SLC7A6</name>
    <name evidence="9" type="ORF">T05_7951</name>
</gene>
<feature type="transmembrane region" description="Helical" evidence="8">
    <location>
        <begin position="82"/>
        <end position="104"/>
    </location>
</feature>
<dbReference type="STRING" id="144512.A0A0V0TXB0"/>
<dbReference type="GO" id="GO:0015179">
    <property type="term" value="F:L-amino acid transmembrane transporter activity"/>
    <property type="evidence" value="ECO:0007669"/>
    <property type="project" value="TreeGrafter"/>
</dbReference>
<feature type="transmembrane region" description="Helical" evidence="8">
    <location>
        <begin position="202"/>
        <end position="222"/>
    </location>
</feature>
<accession>A0A0V0TXB0</accession>
<name>A0A0V0TXB0_9BILA</name>
<dbReference type="FunFam" id="1.20.1740.10:FF:000003">
    <property type="entry name" value="Y+L amino acid transporter 1 isoform X1"/>
    <property type="match status" value="1"/>
</dbReference>
<keyword evidence="7 8" id="KW-0472">Membrane</keyword>
<evidence type="ECO:0000256" key="7">
    <source>
        <dbReference type="ARBA" id="ARBA00023136"/>
    </source>
</evidence>
<sequence length="625" mass="69655">MMEEREMEIEDPVYMSPTTEKMIFNQEADEEESAVLRGVASWERSSQGQASFGVGVMILVSTIVGSGIFVAPKGVYENAGSVGLSLIIWALSGAFSAVGAYCYAELCTLIRHSSGDYAYAFAAFGGWVGFLRLWAEVILIRPCTIAVVAMTLAIYTLKPVFPDVNCDPPNAAAQLIAAVCILLLTALNSFSARWITHLQNTFNMAKLIALALIIITGIVRLFDVDHKEGDPQQQWAIALRHLWLGTSTDVSKIALAFYSSLWAFSGWNHVMNFISKELEEPAKKLPIVIAVSLALCTAVYLITNVILYASLSVDEILGSPAIAAVFANRYYSSMAWMLSIFVTLSCFDALNGILLTTSRLFLMAARQNHMPELLSMTNLYRRTPMPAVILTGLLSLFYLAFSNNIYTLINYVQFANWVAIATVTLALLKLRRTMPQRTYRRPLVVNLIFPVVLLIGCIFLLIFPLAQQPIDAVISLAIMLTGLPVYAFFFTYLSKQSKPASMLNFIQHSKLLLQKLLLVTKVERPRLKITTHICPAFGQRSKLKLKTVHALLLLFLAPKALQLDFIGKTHTFAKYNANFPSLNTRTGFAFYSLRLAVNKYTAHEKHSTKRLRYKFEHVSTNTSLM</sequence>
<feature type="transmembrane region" description="Helical" evidence="8">
    <location>
        <begin position="383"/>
        <end position="402"/>
    </location>
</feature>
<dbReference type="AlphaFoldDB" id="A0A0V0TXB0"/>
<dbReference type="Proteomes" id="UP000055048">
    <property type="component" value="Unassembled WGS sequence"/>
</dbReference>
<dbReference type="GO" id="GO:0005886">
    <property type="term" value="C:plasma membrane"/>
    <property type="evidence" value="ECO:0007669"/>
    <property type="project" value="UniProtKB-SubCell"/>
</dbReference>
<dbReference type="PANTHER" id="PTHR11785:SF531">
    <property type="entry name" value="LARGE NEUTRAL AMINO ACIDS TRANSPORTER SMALL SUBUNIT 1"/>
    <property type="match status" value="1"/>
</dbReference>
<dbReference type="Gene3D" id="1.20.1740.10">
    <property type="entry name" value="Amino acid/polyamine transporter I"/>
    <property type="match status" value="1"/>
</dbReference>
<evidence type="ECO:0000256" key="4">
    <source>
        <dbReference type="ARBA" id="ARBA00022475"/>
    </source>
</evidence>
<evidence type="ECO:0000256" key="1">
    <source>
        <dbReference type="ARBA" id="ARBA00004651"/>
    </source>
</evidence>
<evidence type="ECO:0000256" key="2">
    <source>
        <dbReference type="ARBA" id="ARBA00007040"/>
    </source>
</evidence>
<keyword evidence="10" id="KW-1185">Reference proteome</keyword>
<evidence type="ECO:0000313" key="10">
    <source>
        <dbReference type="Proteomes" id="UP000055048"/>
    </source>
</evidence>
<feature type="transmembrane region" description="Helical" evidence="8">
    <location>
        <begin position="472"/>
        <end position="493"/>
    </location>
</feature>
<feature type="transmembrane region" description="Helical" evidence="8">
    <location>
        <begin position="242"/>
        <end position="264"/>
    </location>
</feature>
<evidence type="ECO:0000256" key="5">
    <source>
        <dbReference type="ARBA" id="ARBA00022692"/>
    </source>
</evidence>
<dbReference type="EMBL" id="JYDJ01000113">
    <property type="protein sequence ID" value="KRX43670.1"/>
    <property type="molecule type" value="Genomic_DNA"/>
</dbReference>
<dbReference type="PANTHER" id="PTHR11785">
    <property type="entry name" value="AMINO ACID TRANSPORTER"/>
    <property type="match status" value="1"/>
</dbReference>
<feature type="transmembrane region" description="Helical" evidence="8">
    <location>
        <begin position="443"/>
        <end position="466"/>
    </location>
</feature>
<comment type="similarity">
    <text evidence="2">Belongs to the amino acid-polyamine-organocation (APC) superfamily. L-type amino acid transporter (LAT) (TC 2.A.3.8) family.</text>
</comment>
<organism evidence="9 10">
    <name type="scientific">Trichinella murrelli</name>
    <dbReference type="NCBI Taxonomy" id="144512"/>
    <lineage>
        <taxon>Eukaryota</taxon>
        <taxon>Metazoa</taxon>
        <taxon>Ecdysozoa</taxon>
        <taxon>Nematoda</taxon>
        <taxon>Enoplea</taxon>
        <taxon>Dorylaimia</taxon>
        <taxon>Trichinellida</taxon>
        <taxon>Trichinellidae</taxon>
        <taxon>Trichinella</taxon>
    </lineage>
</organism>
<evidence type="ECO:0000313" key="9">
    <source>
        <dbReference type="EMBL" id="KRX43670.1"/>
    </source>
</evidence>
<feature type="transmembrane region" description="Helical" evidence="8">
    <location>
        <begin position="414"/>
        <end position="431"/>
    </location>
</feature>
<dbReference type="InterPro" id="IPR050598">
    <property type="entry name" value="AminoAcid_Transporter"/>
</dbReference>
<comment type="caution">
    <text evidence="9">The sequence shown here is derived from an EMBL/GenBank/DDBJ whole genome shotgun (WGS) entry which is preliminary data.</text>
</comment>
<evidence type="ECO:0000256" key="8">
    <source>
        <dbReference type="SAM" id="Phobius"/>
    </source>
</evidence>
<keyword evidence="5 8" id="KW-0812">Transmembrane</keyword>
<proteinExistence type="inferred from homology"/>
<reference evidence="9 10" key="1">
    <citation type="submission" date="2015-01" db="EMBL/GenBank/DDBJ databases">
        <title>Evolution of Trichinella species and genotypes.</title>
        <authorList>
            <person name="Korhonen P.K."/>
            <person name="Edoardo P."/>
            <person name="Giuseppe L.R."/>
            <person name="Gasser R.B."/>
        </authorList>
    </citation>
    <scope>NUCLEOTIDE SEQUENCE [LARGE SCALE GENOMIC DNA]</scope>
    <source>
        <strain evidence="9">ISS417</strain>
    </source>
</reference>
<feature type="transmembrane region" description="Helical" evidence="8">
    <location>
        <begin position="335"/>
        <end position="362"/>
    </location>
</feature>
<evidence type="ECO:0000256" key="6">
    <source>
        <dbReference type="ARBA" id="ARBA00022989"/>
    </source>
</evidence>
<protein>
    <submittedName>
        <fullName evidence="9">Y+L amino acid transporter 2</fullName>
    </submittedName>
</protein>
<feature type="transmembrane region" description="Helical" evidence="8">
    <location>
        <begin position="285"/>
        <end position="309"/>
    </location>
</feature>
<dbReference type="Pfam" id="PF13520">
    <property type="entry name" value="AA_permease_2"/>
    <property type="match status" value="1"/>
</dbReference>